<dbReference type="AlphaFoldDB" id="A7N5D8"/>
<accession>A7N5D8</accession>
<organism evidence="1 2">
    <name type="scientific">Vibrio campbellii (strain ATCC BAA-1116)</name>
    <dbReference type="NCBI Taxonomy" id="2902295"/>
    <lineage>
        <taxon>Bacteria</taxon>
        <taxon>Pseudomonadati</taxon>
        <taxon>Pseudomonadota</taxon>
        <taxon>Gammaproteobacteria</taxon>
        <taxon>Vibrionales</taxon>
        <taxon>Vibrionaceae</taxon>
        <taxon>Vibrio</taxon>
    </lineage>
</organism>
<name>A7N5D8_VIBC1</name>
<dbReference type="KEGG" id="vha:VIBHAR_05948"/>
<reference evidence="1 2" key="1">
    <citation type="submission" date="2007-08" db="EMBL/GenBank/DDBJ databases">
        <authorList>
            <consortium name="The Vibrio harveyi Genome Sequencing Project"/>
            <person name="Bassler B."/>
            <person name="Clifton S.W."/>
            <person name="Fulton L."/>
            <person name="Delehaunty K."/>
            <person name="Fronick C."/>
            <person name="Harrison M."/>
            <person name="Markivic C."/>
            <person name="Fulton R."/>
            <person name="Tin-Wollam A.-M."/>
            <person name="Shah N."/>
            <person name="Pepin K."/>
            <person name="Nash W."/>
            <person name="Thiruvilangam P."/>
            <person name="Bhonagiri V."/>
            <person name="Waters C."/>
            <person name="Tu K.C."/>
            <person name="Irgon J."/>
            <person name="Wilson R.K."/>
        </authorList>
    </citation>
    <scope>NUCLEOTIDE SEQUENCE [LARGE SCALE GENOMIC DNA]</scope>
    <source>
        <strain evidence="2">ATCC BAA-1116 / BB120</strain>
    </source>
</reference>
<dbReference type="EMBL" id="CP000790">
    <property type="protein sequence ID" value="ABU73841.1"/>
    <property type="molecule type" value="Genomic_DNA"/>
</dbReference>
<evidence type="ECO:0000313" key="2">
    <source>
        <dbReference type="Proteomes" id="UP000008152"/>
    </source>
</evidence>
<sequence length="37" mass="4171">MFLVIGLHNNIELSPVCYFSSRKVQFISLCQCAAKLP</sequence>
<dbReference type="PATRIC" id="fig|338187.36.peg.4817"/>
<gene>
    <name evidence="1" type="ordered locus">VIBHAR_05948</name>
</gene>
<proteinExistence type="predicted"/>
<evidence type="ECO:0000313" key="1">
    <source>
        <dbReference type="EMBL" id="ABU73841.1"/>
    </source>
</evidence>
<protein>
    <submittedName>
        <fullName evidence="1">Uncharacterized protein</fullName>
    </submittedName>
</protein>
<dbReference type="Proteomes" id="UP000008152">
    <property type="component" value="Chromosome II"/>
</dbReference>